<dbReference type="SUPFAM" id="SSF48371">
    <property type="entry name" value="ARM repeat"/>
    <property type="match status" value="1"/>
</dbReference>
<evidence type="ECO:0000313" key="2">
    <source>
        <dbReference type="Proteomes" id="UP000623842"/>
    </source>
</evidence>
<gene>
    <name evidence="1" type="ORF">GCM10017161_33220</name>
</gene>
<organism evidence="1 2">
    <name type="scientific">Thalassotalea marina</name>
    <dbReference type="NCBI Taxonomy" id="1673741"/>
    <lineage>
        <taxon>Bacteria</taxon>
        <taxon>Pseudomonadati</taxon>
        <taxon>Pseudomonadota</taxon>
        <taxon>Gammaproteobacteria</taxon>
        <taxon>Alteromonadales</taxon>
        <taxon>Colwelliaceae</taxon>
        <taxon>Thalassotalea</taxon>
    </lineage>
</organism>
<name>A0A919EN86_9GAMM</name>
<accession>A0A919EN86</accession>
<dbReference type="InterPro" id="IPR021936">
    <property type="entry name" value="DUF3549"/>
</dbReference>
<evidence type="ECO:0008006" key="3">
    <source>
        <dbReference type="Google" id="ProtNLM"/>
    </source>
</evidence>
<evidence type="ECO:0000313" key="1">
    <source>
        <dbReference type="EMBL" id="GHG01801.1"/>
    </source>
</evidence>
<dbReference type="Proteomes" id="UP000623842">
    <property type="component" value="Unassembled WGS sequence"/>
</dbReference>
<dbReference type="Pfam" id="PF12069">
    <property type="entry name" value="DUF3549"/>
    <property type="match status" value="1"/>
</dbReference>
<proteinExistence type="predicted"/>
<dbReference type="EMBL" id="BNCK01000008">
    <property type="protein sequence ID" value="GHG01801.1"/>
    <property type="molecule type" value="Genomic_DNA"/>
</dbReference>
<dbReference type="RefSeq" id="WP_189772929.1">
    <property type="nucleotide sequence ID" value="NZ_BNCK01000008.1"/>
</dbReference>
<keyword evidence="2" id="KW-1185">Reference proteome</keyword>
<protein>
    <recommendedName>
        <fullName evidence="3">DUF3549 family protein</fullName>
    </recommendedName>
</protein>
<dbReference type="AlphaFoldDB" id="A0A919EN86"/>
<sequence>MSTIATITELLSLSQCQYRVYDLGRRIEKINKESFEKLENNQLPHATPIQGHAHFAICFWQKHSPTPYLWFVKLPLDERGLINQGARNHFIAIIVEALGTDLSVNPTEKQEELLKNNPYIFNPSQYKLAMLNSLLNAELKKPPSSHYQPVVQYFQSKDWSQWHQLGAQGLTDFISRLNESSNEALLISALKQLPNEVLSPLCSAMENVELSADLIQEIITFYYEGNIEQQAMLLRSLASSTDHPFSQQLFSALLSQEFIAQEITIIIAGRCWQVLEQPEFCLLYLEALAKQHADIFPAIFKDIVAIPSIRPYLFSCMRDPQRSEELAKAIGALFN</sequence>
<reference evidence="1" key="1">
    <citation type="journal article" date="2014" name="Int. J. Syst. Evol. Microbiol.">
        <title>Complete genome sequence of Corynebacterium casei LMG S-19264T (=DSM 44701T), isolated from a smear-ripened cheese.</title>
        <authorList>
            <consortium name="US DOE Joint Genome Institute (JGI-PGF)"/>
            <person name="Walter F."/>
            <person name="Albersmeier A."/>
            <person name="Kalinowski J."/>
            <person name="Ruckert C."/>
        </authorList>
    </citation>
    <scope>NUCLEOTIDE SEQUENCE</scope>
    <source>
        <strain evidence="1">KCTC 42731</strain>
    </source>
</reference>
<dbReference type="InterPro" id="IPR016024">
    <property type="entry name" value="ARM-type_fold"/>
</dbReference>
<reference evidence="1" key="2">
    <citation type="submission" date="2020-09" db="EMBL/GenBank/DDBJ databases">
        <authorList>
            <person name="Sun Q."/>
            <person name="Kim S."/>
        </authorList>
    </citation>
    <scope>NUCLEOTIDE SEQUENCE</scope>
    <source>
        <strain evidence="1">KCTC 42731</strain>
    </source>
</reference>
<comment type="caution">
    <text evidence="1">The sequence shown here is derived from an EMBL/GenBank/DDBJ whole genome shotgun (WGS) entry which is preliminary data.</text>
</comment>